<dbReference type="Pfam" id="PF02481">
    <property type="entry name" value="DNA_processg_A"/>
    <property type="match status" value="1"/>
</dbReference>
<evidence type="ECO:0000313" key="4">
    <source>
        <dbReference type="Proteomes" id="UP000004793"/>
    </source>
</evidence>
<accession>A0A7U6JFE5</accession>
<dbReference type="NCBIfam" id="TIGR00732">
    <property type="entry name" value="dprA"/>
    <property type="match status" value="1"/>
</dbReference>
<evidence type="ECO:0000313" key="3">
    <source>
        <dbReference type="EMBL" id="BAL81393.1"/>
    </source>
</evidence>
<dbReference type="AlphaFoldDB" id="A0A7U6JFE5"/>
<dbReference type="GO" id="GO:0009294">
    <property type="term" value="P:DNA-mediated transformation"/>
    <property type="evidence" value="ECO:0007669"/>
    <property type="project" value="InterPro"/>
</dbReference>
<dbReference type="InterPro" id="IPR057666">
    <property type="entry name" value="DrpA_SLOG"/>
</dbReference>
<name>A0A7U6JFE5_CALEA</name>
<dbReference type="Gene3D" id="3.40.50.450">
    <property type="match status" value="1"/>
</dbReference>
<dbReference type="OrthoDB" id="9785707at2"/>
<dbReference type="KEGG" id="cex:CSE_12670"/>
<organism evidence="3 4">
    <name type="scientific">Caldisericum exile (strain DSM 21853 / NBRC 104410 / AZM16c01)</name>
    <dbReference type="NCBI Taxonomy" id="511051"/>
    <lineage>
        <taxon>Bacteria</taxon>
        <taxon>Pseudomonadati</taxon>
        <taxon>Caldisericota/Cryosericota group</taxon>
        <taxon>Caldisericota</taxon>
        <taxon>Caldisericia</taxon>
        <taxon>Caldisericales</taxon>
        <taxon>Caldisericaceae</taxon>
        <taxon>Caldisericum</taxon>
    </lineage>
</organism>
<dbReference type="PANTHER" id="PTHR43022:SF1">
    <property type="entry name" value="PROTEIN SMF"/>
    <property type="match status" value="1"/>
</dbReference>
<proteinExistence type="inferred from homology"/>
<protein>
    <submittedName>
        <fullName evidence="3">DNA processing protein</fullName>
    </submittedName>
</protein>
<dbReference type="EMBL" id="AP012051">
    <property type="protein sequence ID" value="BAL81393.1"/>
    <property type="molecule type" value="Genomic_DNA"/>
</dbReference>
<comment type="similarity">
    <text evidence="1">Belongs to the DprA/Smf family.</text>
</comment>
<evidence type="ECO:0000256" key="1">
    <source>
        <dbReference type="ARBA" id="ARBA00006525"/>
    </source>
</evidence>
<gene>
    <name evidence="3" type="ordered locus">CSE_12670</name>
</gene>
<dbReference type="InterPro" id="IPR003488">
    <property type="entry name" value="DprA"/>
</dbReference>
<dbReference type="PANTHER" id="PTHR43022">
    <property type="entry name" value="PROTEIN SMF"/>
    <property type="match status" value="1"/>
</dbReference>
<dbReference type="RefSeq" id="WP_014453788.1">
    <property type="nucleotide sequence ID" value="NC_017096.1"/>
</dbReference>
<dbReference type="SUPFAM" id="SSF102405">
    <property type="entry name" value="MCP/YpsA-like"/>
    <property type="match status" value="1"/>
</dbReference>
<feature type="domain" description="Smf/DprA SLOG" evidence="2">
    <location>
        <begin position="59"/>
        <end position="267"/>
    </location>
</feature>
<dbReference type="Proteomes" id="UP000004793">
    <property type="component" value="Chromosome"/>
</dbReference>
<reference evidence="3 4" key="1">
    <citation type="submission" date="2011-01" db="EMBL/GenBank/DDBJ databases">
        <title>Whole genome sequence of Caldisericum exile AZM16c01.</title>
        <authorList>
            <person name="Narita-Yamada S."/>
            <person name="Kawakoshi A."/>
            <person name="Nakamura S."/>
            <person name="Sasagawa M."/>
            <person name="Fukada J."/>
            <person name="Sekine M."/>
            <person name="Kato Y."/>
            <person name="Fukai R."/>
            <person name="Sasaki K."/>
            <person name="Hanamaki A."/>
            <person name="Narita H."/>
            <person name="Konno Y."/>
            <person name="Mori K."/>
            <person name="Yamazaki S."/>
            <person name="Suzuki K."/>
            <person name="Fujita N."/>
        </authorList>
    </citation>
    <scope>NUCLEOTIDE SEQUENCE [LARGE SCALE GENOMIC DNA]</scope>
    <source>
        <strain evidence="4">DSM 21853 / NBRC 104410 / AZM16c01</strain>
    </source>
</reference>
<evidence type="ECO:0000259" key="2">
    <source>
        <dbReference type="Pfam" id="PF02481"/>
    </source>
</evidence>
<sequence>MDLLKVVALNYLRFNKPKQAKIYLKEFTENNSFEFEIEKQYVEFAEKEIKKAEKLNVKIIPFYDEKYPEALSVLKDKPLLLYVKGDFISFPNEAIAVVGSRKCSNYGKSVAYKIAYDLGGAGVTVVSGLAYGIDSAAHNGALDANGRTIAVLGSGVDIIYPKDHINLAKKIENNGFLVSEFPFGATPLKYNFPFRNRIISALSLGVVVVEAELKSGSLITATHAIEQGKEVFAVPGNITNPTSAGSNALIRDGAIPLLDVNDIFENIKELSHLKSNKDIKQFSEIEQFILNALEDGDTFDTLKEKISIGNKLVLDSELLVVLTSLEVKRYIKKSAGRYYKI</sequence>
<keyword evidence="4" id="KW-1185">Reference proteome</keyword>